<evidence type="ECO:0000259" key="1">
    <source>
        <dbReference type="PROSITE" id="PS50878"/>
    </source>
</evidence>
<keyword evidence="3" id="KW-1185">Reference proteome</keyword>
<proteinExistence type="predicted"/>
<organism evidence="2 3">
    <name type="scientific">Ancylostoma ceylanicum</name>
    <dbReference type="NCBI Taxonomy" id="53326"/>
    <lineage>
        <taxon>Eukaryota</taxon>
        <taxon>Metazoa</taxon>
        <taxon>Ecdysozoa</taxon>
        <taxon>Nematoda</taxon>
        <taxon>Chromadorea</taxon>
        <taxon>Rhabditida</taxon>
        <taxon>Rhabditina</taxon>
        <taxon>Rhabditomorpha</taxon>
        <taxon>Strongyloidea</taxon>
        <taxon>Ancylostomatidae</taxon>
        <taxon>Ancylostomatinae</taxon>
        <taxon>Ancylostoma</taxon>
    </lineage>
</organism>
<accession>A0A016WPE0</accession>
<evidence type="ECO:0000313" key="3">
    <source>
        <dbReference type="Proteomes" id="UP000024635"/>
    </source>
</evidence>
<dbReference type="SUPFAM" id="SSF56672">
    <property type="entry name" value="DNA/RNA polymerases"/>
    <property type="match status" value="1"/>
</dbReference>
<dbReference type="PROSITE" id="PS50878">
    <property type="entry name" value="RT_POL"/>
    <property type="match status" value="1"/>
</dbReference>
<dbReference type="CDD" id="cd01650">
    <property type="entry name" value="RT_nLTR_like"/>
    <property type="match status" value="1"/>
</dbReference>
<dbReference type="Gene3D" id="3.30.70.270">
    <property type="match status" value="1"/>
</dbReference>
<name>A0A016WPE0_9BILA</name>
<evidence type="ECO:0000313" key="2">
    <source>
        <dbReference type="EMBL" id="EYC40903.1"/>
    </source>
</evidence>
<feature type="domain" description="Reverse transcriptase" evidence="1">
    <location>
        <begin position="45"/>
        <end position="253"/>
    </location>
</feature>
<dbReference type="InterPro" id="IPR043128">
    <property type="entry name" value="Rev_trsase/Diguanyl_cyclase"/>
</dbReference>
<dbReference type="Pfam" id="PF00078">
    <property type="entry name" value="RVT_1"/>
    <property type="match status" value="1"/>
</dbReference>
<sequence>MLREGDEKSVTLNIFQRQNPDNLSSEIWKIAEGEGTQWLTSFFNELIAEGKLPETWMTNTTVPIWKGEGDVADCMTYRPIRLLCHTMKIFERVLGRRLRGIVEVTRNQCGFVKNCSTTDAIHAVRLLSEKHREKKKTVHLAFLDLEEAFDRIPRELICLSLRYHGIPEEYVRWMQLLYRNVTSSVRSAAGTSAPFDVHVGVHQGSALSPLLFILCMDTVSSDLQSRPPRTLLYADDVVVAASTREELQKEVQA</sequence>
<reference evidence="3" key="1">
    <citation type="journal article" date="2015" name="Nat. Genet.">
        <title>The genome and transcriptome of the zoonotic hookworm Ancylostoma ceylanicum identify infection-specific gene families.</title>
        <authorList>
            <person name="Schwarz E.M."/>
            <person name="Hu Y."/>
            <person name="Antoshechkin I."/>
            <person name="Miller M.M."/>
            <person name="Sternberg P.W."/>
            <person name="Aroian R.V."/>
        </authorList>
    </citation>
    <scope>NUCLEOTIDE SEQUENCE</scope>
    <source>
        <strain evidence="3">HY135</strain>
    </source>
</reference>
<dbReference type="EMBL" id="JARK01000190">
    <property type="protein sequence ID" value="EYC40903.1"/>
    <property type="molecule type" value="Genomic_DNA"/>
</dbReference>
<dbReference type="OrthoDB" id="5833798at2759"/>
<dbReference type="InterPro" id="IPR043502">
    <property type="entry name" value="DNA/RNA_pol_sf"/>
</dbReference>
<comment type="caution">
    <text evidence="2">The sequence shown here is derived from an EMBL/GenBank/DDBJ whole genome shotgun (WGS) entry which is preliminary data.</text>
</comment>
<dbReference type="InterPro" id="IPR000477">
    <property type="entry name" value="RT_dom"/>
</dbReference>
<dbReference type="PANTHER" id="PTHR19446">
    <property type="entry name" value="REVERSE TRANSCRIPTASES"/>
    <property type="match status" value="1"/>
</dbReference>
<protein>
    <recommendedName>
        <fullName evidence="1">Reverse transcriptase domain-containing protein</fullName>
    </recommendedName>
</protein>
<dbReference type="Proteomes" id="UP000024635">
    <property type="component" value="Unassembled WGS sequence"/>
</dbReference>
<dbReference type="AlphaFoldDB" id="A0A016WPE0"/>
<gene>
    <name evidence="2" type="primary">Acey_s0590.g385</name>
    <name evidence="2" type="ORF">Y032_0590g385</name>
</gene>